<dbReference type="Proteomes" id="UP000054538">
    <property type="component" value="Unassembled WGS sequence"/>
</dbReference>
<sequence length="92" mass="10233">MYKIFPIQPPAAPRIIPAYKALRLTCLQTDPASFISTYAGEVAFTDDVWKERLSSPFKQTFIASYHPAPSLDDDPRAVNEGEDDGKDAWIGT</sequence>
<accession>A0A0D0D7W5</accession>
<evidence type="ECO:0000313" key="2">
    <source>
        <dbReference type="EMBL" id="KIK76404.1"/>
    </source>
</evidence>
<feature type="non-terminal residue" evidence="2">
    <location>
        <position position="92"/>
    </location>
</feature>
<dbReference type="HOGENOM" id="CLU_2419068_0_0_1"/>
<name>A0A0D0D7W5_9AGAM</name>
<dbReference type="EMBL" id="KN827511">
    <property type="protein sequence ID" value="KIK76404.1"/>
    <property type="molecule type" value="Genomic_DNA"/>
</dbReference>
<dbReference type="InParanoid" id="A0A0D0D7W5"/>
<reference evidence="3" key="2">
    <citation type="submission" date="2015-01" db="EMBL/GenBank/DDBJ databases">
        <title>Evolutionary Origins and Diversification of the Mycorrhizal Mutualists.</title>
        <authorList>
            <consortium name="DOE Joint Genome Institute"/>
            <consortium name="Mycorrhizal Genomics Consortium"/>
            <person name="Kohler A."/>
            <person name="Kuo A."/>
            <person name="Nagy L.G."/>
            <person name="Floudas D."/>
            <person name="Copeland A."/>
            <person name="Barry K.W."/>
            <person name="Cichocki N."/>
            <person name="Veneault-Fourrey C."/>
            <person name="LaButti K."/>
            <person name="Lindquist E.A."/>
            <person name="Lipzen A."/>
            <person name="Lundell T."/>
            <person name="Morin E."/>
            <person name="Murat C."/>
            <person name="Riley R."/>
            <person name="Ohm R."/>
            <person name="Sun H."/>
            <person name="Tunlid A."/>
            <person name="Henrissat B."/>
            <person name="Grigoriev I.V."/>
            <person name="Hibbett D.S."/>
            <person name="Martin F."/>
        </authorList>
    </citation>
    <scope>NUCLEOTIDE SEQUENCE [LARGE SCALE GENOMIC DNA]</scope>
    <source>
        <strain evidence="3">Ve08.2h10</strain>
    </source>
</reference>
<organism evidence="2 3">
    <name type="scientific">Paxillus rubicundulus Ve08.2h10</name>
    <dbReference type="NCBI Taxonomy" id="930991"/>
    <lineage>
        <taxon>Eukaryota</taxon>
        <taxon>Fungi</taxon>
        <taxon>Dikarya</taxon>
        <taxon>Basidiomycota</taxon>
        <taxon>Agaricomycotina</taxon>
        <taxon>Agaricomycetes</taxon>
        <taxon>Agaricomycetidae</taxon>
        <taxon>Boletales</taxon>
        <taxon>Paxilineae</taxon>
        <taxon>Paxillaceae</taxon>
        <taxon>Paxillus</taxon>
    </lineage>
</organism>
<gene>
    <name evidence="2" type="ORF">PAXRUDRAFT_18248</name>
</gene>
<dbReference type="AlphaFoldDB" id="A0A0D0D7W5"/>
<feature type="region of interest" description="Disordered" evidence="1">
    <location>
        <begin position="67"/>
        <end position="92"/>
    </location>
</feature>
<proteinExistence type="predicted"/>
<reference evidence="2 3" key="1">
    <citation type="submission" date="2014-04" db="EMBL/GenBank/DDBJ databases">
        <authorList>
            <consortium name="DOE Joint Genome Institute"/>
            <person name="Kuo A."/>
            <person name="Kohler A."/>
            <person name="Jargeat P."/>
            <person name="Nagy L.G."/>
            <person name="Floudas D."/>
            <person name="Copeland A."/>
            <person name="Barry K.W."/>
            <person name="Cichocki N."/>
            <person name="Veneault-Fourrey C."/>
            <person name="LaButti K."/>
            <person name="Lindquist E.A."/>
            <person name="Lipzen A."/>
            <person name="Lundell T."/>
            <person name="Morin E."/>
            <person name="Murat C."/>
            <person name="Sun H."/>
            <person name="Tunlid A."/>
            <person name="Henrissat B."/>
            <person name="Grigoriev I.V."/>
            <person name="Hibbett D.S."/>
            <person name="Martin F."/>
            <person name="Nordberg H.P."/>
            <person name="Cantor M.N."/>
            <person name="Hua S.X."/>
        </authorList>
    </citation>
    <scope>NUCLEOTIDE SEQUENCE [LARGE SCALE GENOMIC DNA]</scope>
    <source>
        <strain evidence="2 3">Ve08.2h10</strain>
    </source>
</reference>
<protein>
    <submittedName>
        <fullName evidence="2">Uncharacterized protein</fullName>
    </submittedName>
</protein>
<evidence type="ECO:0000256" key="1">
    <source>
        <dbReference type="SAM" id="MobiDB-lite"/>
    </source>
</evidence>
<keyword evidence="3" id="KW-1185">Reference proteome</keyword>
<dbReference type="OrthoDB" id="41532at2759"/>
<evidence type="ECO:0000313" key="3">
    <source>
        <dbReference type="Proteomes" id="UP000054538"/>
    </source>
</evidence>